<gene>
    <name evidence="5" type="ORF">CHK_0969</name>
</gene>
<evidence type="ECO:0000259" key="3">
    <source>
        <dbReference type="Pfam" id="PF04509"/>
    </source>
</evidence>
<dbReference type="GO" id="GO:0016787">
    <property type="term" value="F:hydrolase activity"/>
    <property type="evidence" value="ECO:0007669"/>
    <property type="project" value="UniProtKB-KW"/>
</dbReference>
<keyword evidence="6" id="KW-1185">Reference proteome</keyword>
<dbReference type="GO" id="GO:0006935">
    <property type="term" value="P:chemotaxis"/>
    <property type="evidence" value="ECO:0007669"/>
    <property type="project" value="UniProtKB-KW"/>
</dbReference>
<feature type="domain" description="CheC-like protein" evidence="3">
    <location>
        <begin position="8"/>
        <end position="40"/>
    </location>
</feature>
<evidence type="ECO:0000259" key="4">
    <source>
        <dbReference type="Pfam" id="PF13690"/>
    </source>
</evidence>
<dbReference type="EMBL" id="LAYJ01000076">
    <property type="protein sequence ID" value="KKI51477.1"/>
    <property type="molecule type" value="Genomic_DNA"/>
</dbReference>
<feature type="domain" description="Chemotaxis phosphatase CheX-like" evidence="4">
    <location>
        <begin position="64"/>
        <end position="143"/>
    </location>
</feature>
<dbReference type="CDD" id="cd17909">
    <property type="entry name" value="CheC_ClassI"/>
    <property type="match status" value="1"/>
</dbReference>
<reference evidence="5 6" key="1">
    <citation type="submission" date="2015-04" db="EMBL/GenBank/DDBJ databases">
        <title>Draft genome sequence of bacteremic isolate Catabacter hongkongensis type strain HKU16T.</title>
        <authorList>
            <person name="Lau S.K."/>
            <person name="Teng J.L."/>
            <person name="Huang Y."/>
            <person name="Curreem S.O."/>
            <person name="Tsui S.K."/>
            <person name="Woo P.C."/>
        </authorList>
    </citation>
    <scope>NUCLEOTIDE SEQUENCE [LARGE SCALE GENOMIC DNA]</scope>
    <source>
        <strain evidence="5 6">HKU16</strain>
    </source>
</reference>
<dbReference type="RefSeq" id="WP_046442888.1">
    <property type="nucleotide sequence ID" value="NZ_LAYJ01000076.1"/>
</dbReference>
<accession>A0A0M2NM21</accession>
<dbReference type="InterPro" id="IPR050992">
    <property type="entry name" value="CheZ_family_phosphatases"/>
</dbReference>
<dbReference type="STRING" id="270498.CHK_0969"/>
<dbReference type="PANTHER" id="PTHR43693:SF1">
    <property type="entry name" value="PROTEIN PHOSPHATASE CHEZ"/>
    <property type="match status" value="1"/>
</dbReference>
<dbReference type="Pfam" id="PF04509">
    <property type="entry name" value="CheC"/>
    <property type="match status" value="1"/>
</dbReference>
<dbReference type="Pfam" id="PF13690">
    <property type="entry name" value="CheX"/>
    <property type="match status" value="1"/>
</dbReference>
<name>A0A0M2NM21_9FIRM</name>
<protein>
    <submittedName>
        <fullName evidence="5">Chemotaxis protein CheC--inhibitor of MCP methylation</fullName>
    </submittedName>
</protein>
<dbReference type="Proteomes" id="UP000034076">
    <property type="component" value="Unassembled WGS sequence"/>
</dbReference>
<dbReference type="InterPro" id="IPR028051">
    <property type="entry name" value="CheX-like_dom"/>
</dbReference>
<evidence type="ECO:0000256" key="2">
    <source>
        <dbReference type="ARBA" id="ARBA00022801"/>
    </source>
</evidence>
<dbReference type="OrthoDB" id="9812187at2"/>
<dbReference type="AlphaFoldDB" id="A0A0M2NM21"/>
<dbReference type="PANTHER" id="PTHR43693">
    <property type="entry name" value="PROTEIN PHOSPHATASE CHEZ"/>
    <property type="match status" value="1"/>
</dbReference>
<sequence>MEIGAADLDLLKEIGNIGAGNAASALSEMTGLPVSVNVPKCEMIGYSEIADKMGGAENVILGMLVQMSGDIDGFILLAQELHDARNTIKVLMGQEISESEEFNIEVYEPMREVCNILVGTYLSAISSMMQLNIIPTVPEMTIDMAMAIMNVPVLVYGELGESVLMLDTKFGGAAENINGNFFLMPTMESLEVLKKALYI</sequence>
<dbReference type="Gene3D" id="3.40.1550.10">
    <property type="entry name" value="CheC-like"/>
    <property type="match status" value="1"/>
</dbReference>
<keyword evidence="1" id="KW-0145">Chemotaxis</keyword>
<comment type="caution">
    <text evidence="5">The sequence shown here is derived from an EMBL/GenBank/DDBJ whole genome shotgun (WGS) entry which is preliminary data.</text>
</comment>
<dbReference type="InterPro" id="IPR028976">
    <property type="entry name" value="CheC-like_sf"/>
</dbReference>
<evidence type="ECO:0000313" key="6">
    <source>
        <dbReference type="Proteomes" id="UP000034076"/>
    </source>
</evidence>
<evidence type="ECO:0000313" key="5">
    <source>
        <dbReference type="EMBL" id="KKI51477.1"/>
    </source>
</evidence>
<keyword evidence="2" id="KW-0378">Hydrolase</keyword>
<dbReference type="SUPFAM" id="SSF103039">
    <property type="entry name" value="CheC-like"/>
    <property type="match status" value="1"/>
</dbReference>
<dbReference type="InterPro" id="IPR007597">
    <property type="entry name" value="CheC"/>
</dbReference>
<evidence type="ECO:0000256" key="1">
    <source>
        <dbReference type="ARBA" id="ARBA00022500"/>
    </source>
</evidence>
<organism evidence="5 6">
    <name type="scientific">Christensenella hongkongensis</name>
    <dbReference type="NCBI Taxonomy" id="270498"/>
    <lineage>
        <taxon>Bacteria</taxon>
        <taxon>Bacillati</taxon>
        <taxon>Bacillota</taxon>
        <taxon>Clostridia</taxon>
        <taxon>Christensenellales</taxon>
        <taxon>Christensenellaceae</taxon>
        <taxon>Christensenella</taxon>
    </lineage>
</organism>
<dbReference type="PATRIC" id="fig|270498.16.peg.1168"/>
<proteinExistence type="predicted"/>